<evidence type="ECO:0000256" key="3">
    <source>
        <dbReference type="ARBA" id="ARBA00022801"/>
    </source>
</evidence>
<organism evidence="6 7">
    <name type="scientific">Bombardia bombarda</name>
    <dbReference type="NCBI Taxonomy" id="252184"/>
    <lineage>
        <taxon>Eukaryota</taxon>
        <taxon>Fungi</taxon>
        <taxon>Dikarya</taxon>
        <taxon>Ascomycota</taxon>
        <taxon>Pezizomycotina</taxon>
        <taxon>Sordariomycetes</taxon>
        <taxon>Sordariomycetidae</taxon>
        <taxon>Sordariales</taxon>
        <taxon>Lasiosphaeriaceae</taxon>
        <taxon>Bombardia</taxon>
    </lineage>
</organism>
<sequence length="394" mass="44218">MTSTSRQMKGLVPCPSYLSLISAPKNHEKPGQGDSYRCHPSKGKGIWIVIPDTGFQLNRYPHEWKSDQRTIKTWIVPPSQLHVPWFLRNDEWVCDNSMDDNAKARDEEGMNPEGHGTSIAIIAAGSQSGVAPLANLYLQKVQTTAFRKIPGKPRWWQWCIPLAYVTALENIIEVVDRGEIPPGKAVVSIQIGFDLTNIYDEFKPTFDEYKERCKRVLEAFSKRGIVVVMAAGNSCAMLRETTESKAPTCLAGPRNDAILVGGTDMVGRLWWESTPGTKDCPVDIYAPACQVECYDLTSTSETPSKKWGTSYSSPQVAGLAAYFLGHPDFQERFKYSPSDYKNGNTVGMRMKKWLKEISFQRVPDEEKLVLEHAEDYYHPDGIPPTTVNVLSNNY</sequence>
<dbReference type="Gene3D" id="3.40.50.200">
    <property type="entry name" value="Peptidase S8/S53 domain"/>
    <property type="match status" value="1"/>
</dbReference>
<dbReference type="PANTHER" id="PTHR43806">
    <property type="entry name" value="PEPTIDASE S8"/>
    <property type="match status" value="1"/>
</dbReference>
<reference evidence="6" key="1">
    <citation type="submission" date="2023-06" db="EMBL/GenBank/DDBJ databases">
        <title>Genome-scale phylogeny and comparative genomics of the fungal order Sordariales.</title>
        <authorList>
            <consortium name="Lawrence Berkeley National Laboratory"/>
            <person name="Hensen N."/>
            <person name="Bonometti L."/>
            <person name="Westerberg I."/>
            <person name="Brannstrom I.O."/>
            <person name="Guillou S."/>
            <person name="Cros-Aarteil S."/>
            <person name="Calhoun S."/>
            <person name="Haridas S."/>
            <person name="Kuo A."/>
            <person name="Mondo S."/>
            <person name="Pangilinan J."/>
            <person name="Riley R."/>
            <person name="LaButti K."/>
            <person name="Andreopoulos B."/>
            <person name="Lipzen A."/>
            <person name="Chen C."/>
            <person name="Yanf M."/>
            <person name="Daum C."/>
            <person name="Ng V."/>
            <person name="Clum A."/>
            <person name="Steindorff A."/>
            <person name="Ohm R."/>
            <person name="Martin F."/>
            <person name="Silar P."/>
            <person name="Natvig D."/>
            <person name="Lalanne C."/>
            <person name="Gautier V."/>
            <person name="Ament-velasquez S.L."/>
            <person name="Kruys A."/>
            <person name="Hutchinson M.I."/>
            <person name="Powell A.J."/>
            <person name="Barry K."/>
            <person name="Miller A.N."/>
            <person name="Grigoriev I.V."/>
            <person name="Debuchy R."/>
            <person name="Gladieux P."/>
            <person name="Thoren M.H."/>
            <person name="Johannesson H."/>
        </authorList>
    </citation>
    <scope>NUCLEOTIDE SEQUENCE</scope>
    <source>
        <strain evidence="6">SMH3391-2</strain>
    </source>
</reference>
<dbReference type="InterPro" id="IPR015500">
    <property type="entry name" value="Peptidase_S8_subtilisin-rel"/>
</dbReference>
<protein>
    <submittedName>
        <fullName evidence="6">Peptidase S8/S53 domain-containing protein</fullName>
    </submittedName>
</protein>
<evidence type="ECO:0000256" key="2">
    <source>
        <dbReference type="ARBA" id="ARBA00022670"/>
    </source>
</evidence>
<keyword evidence="2" id="KW-0645">Protease</keyword>
<dbReference type="PROSITE" id="PS00138">
    <property type="entry name" value="SUBTILASE_SER"/>
    <property type="match status" value="1"/>
</dbReference>
<proteinExistence type="inferred from homology"/>
<dbReference type="PANTHER" id="PTHR43806:SF11">
    <property type="entry name" value="CEREVISIN-RELATED"/>
    <property type="match status" value="1"/>
</dbReference>
<dbReference type="SUPFAM" id="SSF52743">
    <property type="entry name" value="Subtilisin-like"/>
    <property type="match status" value="1"/>
</dbReference>
<dbReference type="InterPro" id="IPR000209">
    <property type="entry name" value="Peptidase_S8/S53_dom"/>
</dbReference>
<evidence type="ECO:0000259" key="5">
    <source>
        <dbReference type="Pfam" id="PF00082"/>
    </source>
</evidence>
<dbReference type="PRINTS" id="PR00723">
    <property type="entry name" value="SUBTILISIN"/>
</dbReference>
<feature type="domain" description="Peptidase S8/S53" evidence="5">
    <location>
        <begin position="43"/>
        <end position="325"/>
    </location>
</feature>
<dbReference type="AlphaFoldDB" id="A0AA40CGV8"/>
<dbReference type="Pfam" id="PF00082">
    <property type="entry name" value="Peptidase_S8"/>
    <property type="match status" value="1"/>
</dbReference>
<dbReference type="Proteomes" id="UP001174934">
    <property type="component" value="Unassembled WGS sequence"/>
</dbReference>
<dbReference type="EMBL" id="JAULSR010000001">
    <property type="protein sequence ID" value="KAK0636784.1"/>
    <property type="molecule type" value="Genomic_DNA"/>
</dbReference>
<dbReference type="InterPro" id="IPR023828">
    <property type="entry name" value="Peptidase_S8_Ser-AS"/>
</dbReference>
<accession>A0AA40CGV8</accession>
<gene>
    <name evidence="6" type="ORF">B0T17DRAFT_626651</name>
</gene>
<name>A0AA40CGV8_9PEZI</name>
<keyword evidence="3" id="KW-0378">Hydrolase</keyword>
<evidence type="ECO:0000313" key="6">
    <source>
        <dbReference type="EMBL" id="KAK0636784.1"/>
    </source>
</evidence>
<evidence type="ECO:0000313" key="7">
    <source>
        <dbReference type="Proteomes" id="UP001174934"/>
    </source>
</evidence>
<keyword evidence="4" id="KW-0720">Serine protease</keyword>
<evidence type="ECO:0000256" key="1">
    <source>
        <dbReference type="ARBA" id="ARBA00011073"/>
    </source>
</evidence>
<keyword evidence="7" id="KW-1185">Reference proteome</keyword>
<evidence type="ECO:0000256" key="4">
    <source>
        <dbReference type="ARBA" id="ARBA00022825"/>
    </source>
</evidence>
<dbReference type="GO" id="GO:0004252">
    <property type="term" value="F:serine-type endopeptidase activity"/>
    <property type="evidence" value="ECO:0007669"/>
    <property type="project" value="InterPro"/>
</dbReference>
<comment type="similarity">
    <text evidence="1">Belongs to the peptidase S8 family.</text>
</comment>
<comment type="caution">
    <text evidence="6">The sequence shown here is derived from an EMBL/GenBank/DDBJ whole genome shotgun (WGS) entry which is preliminary data.</text>
</comment>
<dbReference type="InterPro" id="IPR036852">
    <property type="entry name" value="Peptidase_S8/S53_dom_sf"/>
</dbReference>
<dbReference type="GO" id="GO:0006508">
    <property type="term" value="P:proteolysis"/>
    <property type="evidence" value="ECO:0007669"/>
    <property type="project" value="UniProtKB-KW"/>
</dbReference>
<dbReference type="InterPro" id="IPR050131">
    <property type="entry name" value="Peptidase_S8_subtilisin-like"/>
</dbReference>